<dbReference type="Proteomes" id="UP000615446">
    <property type="component" value="Unassembled WGS sequence"/>
</dbReference>
<comment type="caution">
    <text evidence="1">The sequence shown here is derived from an EMBL/GenBank/DDBJ whole genome shotgun (WGS) entry which is preliminary data.</text>
</comment>
<dbReference type="EMBL" id="BLAL01000079">
    <property type="protein sequence ID" value="GES84309.1"/>
    <property type="molecule type" value="Genomic_DNA"/>
</dbReference>
<reference evidence="1" key="1">
    <citation type="submission" date="2019-10" db="EMBL/GenBank/DDBJ databases">
        <title>Conservation and host-specific expression of non-tandemly repeated heterogenous ribosome RNA gene in arbuscular mycorrhizal fungi.</title>
        <authorList>
            <person name="Maeda T."/>
            <person name="Kobayashi Y."/>
            <person name="Nakagawa T."/>
            <person name="Ezawa T."/>
            <person name="Yamaguchi K."/>
            <person name="Bino T."/>
            <person name="Nishimoto Y."/>
            <person name="Shigenobu S."/>
            <person name="Kawaguchi M."/>
        </authorList>
    </citation>
    <scope>NUCLEOTIDE SEQUENCE</scope>
    <source>
        <strain evidence="1">HR1</strain>
    </source>
</reference>
<accession>A0A8H3LBX8</accession>
<sequence length="90" mass="10515">MEVQPLDSLKYLDAQDFDNIWNFSERLTLQISKYPFAEHVPASLTSSTSGHLDIGIGEDNQYFRILVWFWSIGNGFVFWLNRENKKSLDL</sequence>
<name>A0A8H3LBX8_9GLOM</name>
<evidence type="ECO:0000313" key="1">
    <source>
        <dbReference type="EMBL" id="GES84309.1"/>
    </source>
</evidence>
<proteinExistence type="predicted"/>
<organism evidence="1 2">
    <name type="scientific">Rhizophagus clarus</name>
    <dbReference type="NCBI Taxonomy" id="94130"/>
    <lineage>
        <taxon>Eukaryota</taxon>
        <taxon>Fungi</taxon>
        <taxon>Fungi incertae sedis</taxon>
        <taxon>Mucoromycota</taxon>
        <taxon>Glomeromycotina</taxon>
        <taxon>Glomeromycetes</taxon>
        <taxon>Glomerales</taxon>
        <taxon>Glomeraceae</taxon>
        <taxon>Rhizophagus</taxon>
    </lineage>
</organism>
<gene>
    <name evidence="1" type="ORF">RCL2_001143300</name>
</gene>
<evidence type="ECO:0000313" key="2">
    <source>
        <dbReference type="Proteomes" id="UP000615446"/>
    </source>
</evidence>
<protein>
    <submittedName>
        <fullName evidence="1">Uncharacterized protein</fullName>
    </submittedName>
</protein>
<dbReference type="AlphaFoldDB" id="A0A8H3LBX8"/>